<dbReference type="Pfam" id="PF25583">
    <property type="entry name" value="WCX"/>
    <property type="match status" value="1"/>
</dbReference>
<accession>A0A6J7IVB8</accession>
<dbReference type="EMBL" id="CAFBNB010000162">
    <property type="protein sequence ID" value="CAB4934805.1"/>
    <property type="molecule type" value="Genomic_DNA"/>
</dbReference>
<dbReference type="AlphaFoldDB" id="A0A6J7IVB8"/>
<reference evidence="5" key="1">
    <citation type="submission" date="2020-05" db="EMBL/GenBank/DDBJ databases">
        <authorList>
            <person name="Chiriac C."/>
            <person name="Salcher M."/>
            <person name="Ghai R."/>
            <person name="Kavagutti S V."/>
        </authorList>
    </citation>
    <scope>NUCLEOTIDE SEQUENCE</scope>
</reference>
<dbReference type="InterPro" id="IPR043839">
    <property type="entry name" value="PafC_HTH"/>
</dbReference>
<dbReference type="InterPro" id="IPR051534">
    <property type="entry name" value="CBASS_pafABC_assoc_protein"/>
</dbReference>
<sequence length="317" mass="33387">MSSAARLSRLLALVPWLVVNDGITVTEAAAHFGVSPAQLEKDLWLLIVCGLPGHGPDQLVDIQFWDDGRIHVLDAQTMGAPLRLSGDEAVALLVALRLLAQIPGDHDRAALLMATHRLQAAVGELGGEPTVVVHAAGDNAVIDVLSEAILGERAVRIVYGSATRDELTEREIEPLRIASEDGLTYVEAQCRLAGALRTFRLDRITSATLTGSIHDSPRHDDSDALGAEGAAPSAQPISALIAIEPAAGWVLDILTLTGIEESDDGSLTGTVLLHDPEWLVRMMLSLGGAAQVLAPADLRKSVADAAERALAAYAEGL</sequence>
<feature type="region of interest" description="Disordered" evidence="1">
    <location>
        <begin position="210"/>
        <end position="229"/>
    </location>
</feature>
<dbReference type="InterPro" id="IPR028349">
    <property type="entry name" value="PafC-like"/>
</dbReference>
<proteinExistence type="predicted"/>
<protein>
    <submittedName>
        <fullName evidence="5">Unannotated protein</fullName>
    </submittedName>
</protein>
<evidence type="ECO:0000313" key="5">
    <source>
        <dbReference type="EMBL" id="CAB4934805.1"/>
    </source>
</evidence>
<dbReference type="PIRSF" id="PIRSF016838">
    <property type="entry name" value="PafC"/>
    <property type="match status" value="1"/>
</dbReference>
<dbReference type="PANTHER" id="PTHR34580">
    <property type="match status" value="1"/>
</dbReference>
<dbReference type="PANTHER" id="PTHR34580:SF1">
    <property type="entry name" value="PROTEIN PAFC"/>
    <property type="match status" value="1"/>
</dbReference>
<feature type="domain" description="WYL" evidence="2">
    <location>
        <begin position="141"/>
        <end position="208"/>
    </location>
</feature>
<name>A0A6J7IVB8_9ZZZZ</name>
<dbReference type="Pfam" id="PF19187">
    <property type="entry name" value="HTH_PafC"/>
    <property type="match status" value="1"/>
</dbReference>
<feature type="domain" description="WCX" evidence="4">
    <location>
        <begin position="245"/>
        <end position="310"/>
    </location>
</feature>
<evidence type="ECO:0000259" key="3">
    <source>
        <dbReference type="Pfam" id="PF19187"/>
    </source>
</evidence>
<dbReference type="InterPro" id="IPR057727">
    <property type="entry name" value="WCX_dom"/>
</dbReference>
<evidence type="ECO:0000259" key="2">
    <source>
        <dbReference type="Pfam" id="PF13280"/>
    </source>
</evidence>
<dbReference type="PROSITE" id="PS52050">
    <property type="entry name" value="WYL"/>
    <property type="match status" value="1"/>
</dbReference>
<feature type="domain" description="PafC HTH" evidence="3">
    <location>
        <begin position="6"/>
        <end position="119"/>
    </location>
</feature>
<evidence type="ECO:0000256" key="1">
    <source>
        <dbReference type="SAM" id="MobiDB-lite"/>
    </source>
</evidence>
<dbReference type="InterPro" id="IPR026881">
    <property type="entry name" value="WYL_dom"/>
</dbReference>
<organism evidence="5">
    <name type="scientific">freshwater metagenome</name>
    <dbReference type="NCBI Taxonomy" id="449393"/>
    <lineage>
        <taxon>unclassified sequences</taxon>
        <taxon>metagenomes</taxon>
        <taxon>ecological metagenomes</taxon>
    </lineage>
</organism>
<evidence type="ECO:0000259" key="4">
    <source>
        <dbReference type="Pfam" id="PF25583"/>
    </source>
</evidence>
<dbReference type="Pfam" id="PF13280">
    <property type="entry name" value="WYL"/>
    <property type="match status" value="1"/>
</dbReference>
<gene>
    <name evidence="5" type="ORF">UFOPK3720_00912</name>
</gene>